<dbReference type="GO" id="GO:0016491">
    <property type="term" value="F:oxidoreductase activity"/>
    <property type="evidence" value="ECO:0007669"/>
    <property type="project" value="InterPro"/>
</dbReference>
<dbReference type="Pfam" id="PF04116">
    <property type="entry name" value="FA_hydroxylase"/>
    <property type="match status" value="1"/>
</dbReference>
<name>A0A2T7NRW9_POMCA</name>
<gene>
    <name evidence="7" type="ORF">C0Q70_17197</name>
</gene>
<dbReference type="STRING" id="400727.A0A2T7NRW9"/>
<feature type="transmembrane region" description="Helical" evidence="5">
    <location>
        <begin position="191"/>
        <end position="216"/>
    </location>
</feature>
<reference evidence="7 8" key="1">
    <citation type="submission" date="2018-04" db="EMBL/GenBank/DDBJ databases">
        <title>The genome of golden apple snail Pomacea canaliculata provides insight into stress tolerance and invasive adaptation.</title>
        <authorList>
            <person name="Liu C."/>
            <person name="Liu B."/>
            <person name="Ren Y."/>
            <person name="Zhang Y."/>
            <person name="Wang H."/>
            <person name="Li S."/>
            <person name="Jiang F."/>
            <person name="Yin L."/>
            <person name="Zhang G."/>
            <person name="Qian W."/>
            <person name="Fan W."/>
        </authorList>
    </citation>
    <scope>NUCLEOTIDE SEQUENCE [LARGE SCALE GENOMIC DNA]</scope>
    <source>
        <strain evidence="7">SZHN2017</strain>
        <tissue evidence="7">Muscle</tissue>
    </source>
</reference>
<evidence type="ECO:0000256" key="4">
    <source>
        <dbReference type="ARBA" id="ARBA00023136"/>
    </source>
</evidence>
<evidence type="ECO:0000313" key="7">
    <source>
        <dbReference type="EMBL" id="PVD23921.1"/>
    </source>
</evidence>
<accession>A0A2T7NRW9</accession>
<dbReference type="PANTHER" id="PTHR11863">
    <property type="entry name" value="STEROL DESATURASE"/>
    <property type="match status" value="1"/>
</dbReference>
<dbReference type="InterPro" id="IPR006694">
    <property type="entry name" value="Fatty_acid_hydroxylase"/>
</dbReference>
<dbReference type="OrthoDB" id="1658724at2759"/>
<protein>
    <recommendedName>
        <fullName evidence="6">Fatty acid hydroxylase domain-containing protein</fullName>
    </recommendedName>
</protein>
<keyword evidence="8" id="KW-1185">Reference proteome</keyword>
<keyword evidence="3 5" id="KW-1133">Transmembrane helix</keyword>
<dbReference type="Proteomes" id="UP000245119">
    <property type="component" value="Linkage Group LG10"/>
</dbReference>
<keyword evidence="4 5" id="KW-0472">Membrane</keyword>
<evidence type="ECO:0000256" key="2">
    <source>
        <dbReference type="ARBA" id="ARBA00022692"/>
    </source>
</evidence>
<comment type="subcellular location">
    <subcellularLocation>
        <location evidence="1">Membrane</location>
    </subcellularLocation>
</comment>
<proteinExistence type="predicted"/>
<evidence type="ECO:0000256" key="5">
    <source>
        <dbReference type="SAM" id="Phobius"/>
    </source>
</evidence>
<keyword evidence="2 5" id="KW-0812">Transmembrane</keyword>
<organism evidence="7 8">
    <name type="scientific">Pomacea canaliculata</name>
    <name type="common">Golden apple snail</name>
    <dbReference type="NCBI Taxonomy" id="400727"/>
    <lineage>
        <taxon>Eukaryota</taxon>
        <taxon>Metazoa</taxon>
        <taxon>Spiralia</taxon>
        <taxon>Lophotrochozoa</taxon>
        <taxon>Mollusca</taxon>
        <taxon>Gastropoda</taxon>
        <taxon>Caenogastropoda</taxon>
        <taxon>Architaenioglossa</taxon>
        <taxon>Ampullarioidea</taxon>
        <taxon>Ampullariidae</taxon>
        <taxon>Pomacea</taxon>
    </lineage>
</organism>
<dbReference type="GO" id="GO:0016020">
    <property type="term" value="C:membrane"/>
    <property type="evidence" value="ECO:0007669"/>
    <property type="project" value="UniProtKB-SubCell"/>
</dbReference>
<dbReference type="GO" id="GO:0005506">
    <property type="term" value="F:iron ion binding"/>
    <property type="evidence" value="ECO:0007669"/>
    <property type="project" value="InterPro"/>
</dbReference>
<sequence>MSRTATVTTTSCTGMRIHCYFLWNNRLRVCSPPCLPAHSEQPTADTDDVVSRLTAHCRPVVREESVYEGQGTNINESPSCVDLACCHKEPVIRVNPQLDDDNQSQLQKIEVTFARTCACDVSTRADDMGREKYPPLNSHEPLSRQGKTVVALVRVCVLLSILACVVWRDIIQSCINVTWSYLLTTWWFNTVYFETGWATLIYAIIISVYPFALHFIRWFDRFKVHPSVTYIHQPFLGILKDVVWYMAPLALLDTVIVKKYNGVDPTLWRTKELAWIQTTRALPAAPPSVGQLFFQVIGSVLIYDAMFFFIHLMLHKHRKLYLLLHERHHVQDVMHAHVTNQLSMGERVTLVLAANQALKILFSHPLSRAVFVPVFIWLLVDNHSGYDFPWGLQHVVPGGLMGGARAHYAHHMHGTRHYQPFFTYLDKALVWREGGTSHFQKSGN</sequence>
<feature type="transmembrane region" description="Helical" evidence="5">
    <location>
        <begin position="228"/>
        <end position="247"/>
    </location>
</feature>
<dbReference type="EMBL" id="PZQS01000010">
    <property type="protein sequence ID" value="PVD23921.1"/>
    <property type="molecule type" value="Genomic_DNA"/>
</dbReference>
<feature type="transmembrane region" description="Helical" evidence="5">
    <location>
        <begin position="149"/>
        <end position="171"/>
    </location>
</feature>
<dbReference type="InterPro" id="IPR050307">
    <property type="entry name" value="Sterol_Desaturase_Related"/>
</dbReference>
<feature type="domain" description="Fatty acid hydroxylase" evidence="6">
    <location>
        <begin position="299"/>
        <end position="428"/>
    </location>
</feature>
<evidence type="ECO:0000256" key="3">
    <source>
        <dbReference type="ARBA" id="ARBA00022989"/>
    </source>
</evidence>
<comment type="caution">
    <text evidence="7">The sequence shown here is derived from an EMBL/GenBank/DDBJ whole genome shotgun (WGS) entry which is preliminary data.</text>
</comment>
<evidence type="ECO:0000259" key="6">
    <source>
        <dbReference type="Pfam" id="PF04116"/>
    </source>
</evidence>
<dbReference type="AlphaFoldDB" id="A0A2T7NRW9"/>
<dbReference type="GO" id="GO:0008610">
    <property type="term" value="P:lipid biosynthetic process"/>
    <property type="evidence" value="ECO:0007669"/>
    <property type="project" value="InterPro"/>
</dbReference>
<evidence type="ECO:0000256" key="1">
    <source>
        <dbReference type="ARBA" id="ARBA00004370"/>
    </source>
</evidence>
<feature type="transmembrane region" description="Helical" evidence="5">
    <location>
        <begin position="292"/>
        <end position="314"/>
    </location>
</feature>
<evidence type="ECO:0000313" key="8">
    <source>
        <dbReference type="Proteomes" id="UP000245119"/>
    </source>
</evidence>